<reference evidence="7 8" key="1">
    <citation type="journal article" date="2023" name="Hortic Res">
        <title>Pangenome of water caltrop reveals structural variations and asymmetric subgenome divergence after allopolyploidization.</title>
        <authorList>
            <person name="Zhang X."/>
            <person name="Chen Y."/>
            <person name="Wang L."/>
            <person name="Yuan Y."/>
            <person name="Fang M."/>
            <person name="Shi L."/>
            <person name="Lu R."/>
            <person name="Comes H.P."/>
            <person name="Ma Y."/>
            <person name="Chen Y."/>
            <person name="Huang G."/>
            <person name="Zhou Y."/>
            <person name="Zheng Z."/>
            <person name="Qiu Y."/>
        </authorList>
    </citation>
    <scope>NUCLEOTIDE SEQUENCE [LARGE SCALE GENOMIC DNA]</scope>
    <source>
        <strain evidence="7">F231</strain>
    </source>
</reference>
<name>A0AAN7LJV6_TRANT</name>
<evidence type="ECO:0000256" key="1">
    <source>
        <dbReference type="ARBA" id="ARBA00004141"/>
    </source>
</evidence>
<keyword evidence="5" id="KW-0472">Membrane</keyword>
<evidence type="ECO:0000256" key="4">
    <source>
        <dbReference type="ARBA" id="ARBA00022989"/>
    </source>
</evidence>
<keyword evidence="8" id="KW-1185">Reference proteome</keyword>
<protein>
    <recommendedName>
        <fullName evidence="6">ABC-2 type transporter transmembrane domain-containing protein</fullName>
    </recommendedName>
</protein>
<dbReference type="PANTHER" id="PTHR19241">
    <property type="entry name" value="ATP-BINDING CASSETTE TRANSPORTER"/>
    <property type="match status" value="1"/>
</dbReference>
<dbReference type="GO" id="GO:0005886">
    <property type="term" value="C:plasma membrane"/>
    <property type="evidence" value="ECO:0007669"/>
    <property type="project" value="UniProtKB-ARBA"/>
</dbReference>
<keyword evidence="2" id="KW-0813">Transport</keyword>
<evidence type="ECO:0000259" key="6">
    <source>
        <dbReference type="Pfam" id="PF01061"/>
    </source>
</evidence>
<dbReference type="AlphaFoldDB" id="A0AAN7LJV6"/>
<dbReference type="EMBL" id="JAXQNO010000013">
    <property type="protein sequence ID" value="KAK4786144.1"/>
    <property type="molecule type" value="Genomic_DNA"/>
</dbReference>
<dbReference type="Pfam" id="PF01061">
    <property type="entry name" value="ABC2_membrane"/>
    <property type="match status" value="1"/>
</dbReference>
<evidence type="ECO:0000256" key="3">
    <source>
        <dbReference type="ARBA" id="ARBA00022692"/>
    </source>
</evidence>
<organism evidence="7 8">
    <name type="scientific">Trapa natans</name>
    <name type="common">Water chestnut</name>
    <dbReference type="NCBI Taxonomy" id="22666"/>
    <lineage>
        <taxon>Eukaryota</taxon>
        <taxon>Viridiplantae</taxon>
        <taxon>Streptophyta</taxon>
        <taxon>Embryophyta</taxon>
        <taxon>Tracheophyta</taxon>
        <taxon>Spermatophyta</taxon>
        <taxon>Magnoliopsida</taxon>
        <taxon>eudicotyledons</taxon>
        <taxon>Gunneridae</taxon>
        <taxon>Pentapetalae</taxon>
        <taxon>rosids</taxon>
        <taxon>malvids</taxon>
        <taxon>Myrtales</taxon>
        <taxon>Lythraceae</taxon>
        <taxon>Trapa</taxon>
    </lineage>
</organism>
<gene>
    <name evidence="7" type="ORF">SAY86_002833</name>
</gene>
<dbReference type="GO" id="GO:0140359">
    <property type="term" value="F:ABC-type transporter activity"/>
    <property type="evidence" value="ECO:0007669"/>
    <property type="project" value="InterPro"/>
</dbReference>
<comment type="subcellular location">
    <subcellularLocation>
        <location evidence="1">Membrane</location>
        <topology evidence="1">Multi-pass membrane protein</topology>
    </subcellularLocation>
</comment>
<dbReference type="Proteomes" id="UP001346149">
    <property type="component" value="Unassembled WGS sequence"/>
</dbReference>
<evidence type="ECO:0000256" key="2">
    <source>
        <dbReference type="ARBA" id="ARBA00022448"/>
    </source>
</evidence>
<dbReference type="InterPro" id="IPR013525">
    <property type="entry name" value="ABC2_TM"/>
</dbReference>
<sequence>MTPILYATPMVKREKLKTGMIPTKRGTIIQEKGWWKQFCLLLKRAWKQASRDGPTNKVRTRMSVASAIIFGSIFWRMGKSQSSIQDRMGLLQLAAINTAMAALTKTIRVFPKERTIVDRAGKGILSSFKAVS</sequence>
<comment type="caution">
    <text evidence="7">The sequence shown here is derived from an EMBL/GenBank/DDBJ whole genome shotgun (WGS) entry which is preliminary data.</text>
</comment>
<feature type="domain" description="ABC-2 type transporter transmembrane" evidence="6">
    <location>
        <begin position="37"/>
        <end position="119"/>
    </location>
</feature>
<evidence type="ECO:0000313" key="7">
    <source>
        <dbReference type="EMBL" id="KAK4786144.1"/>
    </source>
</evidence>
<evidence type="ECO:0000256" key="5">
    <source>
        <dbReference type="ARBA" id="ARBA00023136"/>
    </source>
</evidence>
<accession>A0AAN7LJV6</accession>
<keyword evidence="4" id="KW-1133">Transmembrane helix</keyword>
<evidence type="ECO:0000313" key="8">
    <source>
        <dbReference type="Proteomes" id="UP001346149"/>
    </source>
</evidence>
<keyword evidence="3" id="KW-0812">Transmembrane</keyword>
<proteinExistence type="predicted"/>